<dbReference type="AlphaFoldDB" id="A0A0B2Q3R1"/>
<feature type="non-terminal residue" evidence="3">
    <location>
        <position position="1"/>
    </location>
</feature>
<sequence length="185" mass="20911">NSANKEIATSVIYSSTTAILWDDLNSCYRQHNRPRVFQLKKAIFSCTQGSMSINQYFAKIKSLWEELSDFQPPHSCTCEGFKPLLDYLQFEHVMSFLMGPDDNYSQINGQILLMNLLPSISRVFSLGVQEEKRQELGTLSQPPSSVAFSVPPPSPKPPQSGSTKRERPKCSHCKMLGHTESKCYK</sequence>
<reference evidence="3" key="1">
    <citation type="submission" date="2014-07" db="EMBL/GenBank/DDBJ databases">
        <title>Identification of a novel salt tolerance gene in wild soybean by whole-genome sequencing.</title>
        <authorList>
            <person name="Lam H.-M."/>
            <person name="Qi X."/>
            <person name="Li M.-W."/>
            <person name="Liu X."/>
            <person name="Xie M."/>
            <person name="Ni M."/>
            <person name="Xu X."/>
        </authorList>
    </citation>
    <scope>NUCLEOTIDE SEQUENCE [LARGE SCALE GENOMIC DNA]</scope>
    <source>
        <tissue evidence="3">Root</tissue>
    </source>
</reference>
<dbReference type="InterPro" id="IPR005162">
    <property type="entry name" value="Retrotrans_gag_dom"/>
</dbReference>
<name>A0A0B2Q3R1_GLYSO</name>
<dbReference type="PANTHER" id="PTHR34222">
    <property type="entry name" value="GAG_PRE-INTEGRS DOMAIN-CONTAINING PROTEIN"/>
    <property type="match status" value="1"/>
</dbReference>
<evidence type="ECO:0000256" key="1">
    <source>
        <dbReference type="SAM" id="MobiDB-lite"/>
    </source>
</evidence>
<gene>
    <name evidence="3" type="ORF">glysoja_029719</name>
</gene>
<protein>
    <recommendedName>
        <fullName evidence="2">Retrotransposon gag domain-containing protein</fullName>
    </recommendedName>
</protein>
<dbReference type="Pfam" id="PF03732">
    <property type="entry name" value="Retrotrans_gag"/>
    <property type="match status" value="1"/>
</dbReference>
<evidence type="ECO:0000259" key="2">
    <source>
        <dbReference type="Pfam" id="PF03732"/>
    </source>
</evidence>
<feature type="domain" description="Retrotransposon gag" evidence="2">
    <location>
        <begin position="10"/>
        <end position="69"/>
    </location>
</feature>
<feature type="region of interest" description="Disordered" evidence="1">
    <location>
        <begin position="134"/>
        <end position="185"/>
    </location>
</feature>
<dbReference type="EMBL" id="KN661727">
    <property type="protein sequence ID" value="KHN14457.1"/>
    <property type="molecule type" value="Genomic_DNA"/>
</dbReference>
<feature type="non-terminal residue" evidence="3">
    <location>
        <position position="185"/>
    </location>
</feature>
<proteinExistence type="predicted"/>
<accession>A0A0B2Q3R1</accession>
<dbReference type="Proteomes" id="UP000053555">
    <property type="component" value="Unassembled WGS sequence"/>
</dbReference>
<dbReference type="PANTHER" id="PTHR34222:SF99">
    <property type="entry name" value="PROTEIN, PUTATIVE-RELATED"/>
    <property type="match status" value="1"/>
</dbReference>
<feature type="compositionally biased region" description="Low complexity" evidence="1">
    <location>
        <begin position="140"/>
        <end position="149"/>
    </location>
</feature>
<evidence type="ECO:0000313" key="3">
    <source>
        <dbReference type="EMBL" id="KHN14457.1"/>
    </source>
</evidence>
<organism evidence="3">
    <name type="scientific">Glycine soja</name>
    <name type="common">Wild soybean</name>
    <dbReference type="NCBI Taxonomy" id="3848"/>
    <lineage>
        <taxon>Eukaryota</taxon>
        <taxon>Viridiplantae</taxon>
        <taxon>Streptophyta</taxon>
        <taxon>Embryophyta</taxon>
        <taxon>Tracheophyta</taxon>
        <taxon>Spermatophyta</taxon>
        <taxon>Magnoliopsida</taxon>
        <taxon>eudicotyledons</taxon>
        <taxon>Gunneridae</taxon>
        <taxon>Pentapetalae</taxon>
        <taxon>rosids</taxon>
        <taxon>fabids</taxon>
        <taxon>Fabales</taxon>
        <taxon>Fabaceae</taxon>
        <taxon>Papilionoideae</taxon>
        <taxon>50 kb inversion clade</taxon>
        <taxon>NPAAA clade</taxon>
        <taxon>indigoferoid/millettioid clade</taxon>
        <taxon>Phaseoleae</taxon>
        <taxon>Glycine</taxon>
        <taxon>Glycine subgen. Soja</taxon>
    </lineage>
</organism>